<keyword evidence="10" id="KW-0234">DNA repair</keyword>
<feature type="site" description="Transition state stabilizer" evidence="9">
    <location>
        <position position="249"/>
    </location>
</feature>
<keyword evidence="6 8" id="KW-0460">Magnesium</keyword>
<feature type="binding site" evidence="8">
    <location>
        <position position="107"/>
    </location>
    <ligand>
        <name>Mg(2+)</name>
        <dbReference type="ChEBI" id="CHEBI:18420"/>
        <label>1</label>
    </ligand>
</feature>
<evidence type="ECO:0000256" key="7">
    <source>
        <dbReference type="PIRSR" id="PIRSR604808-1"/>
    </source>
</evidence>
<reference evidence="12" key="1">
    <citation type="submission" date="2019-11" db="UniProtKB">
        <authorList>
            <consortium name="WormBaseParasite"/>
        </authorList>
    </citation>
    <scope>IDENTIFICATION</scope>
</reference>
<dbReference type="NCBIfam" id="TIGR00195">
    <property type="entry name" value="exoDNase_III"/>
    <property type="match status" value="1"/>
</dbReference>
<evidence type="ECO:0000256" key="8">
    <source>
        <dbReference type="PIRSR" id="PIRSR604808-2"/>
    </source>
</evidence>
<feature type="site" description="Interaction with DNA substrate" evidence="9">
    <location>
        <position position="346"/>
    </location>
</feature>
<feature type="binding site" evidence="8">
    <location>
        <position position="249"/>
    </location>
    <ligand>
        <name>Mg(2+)</name>
        <dbReference type="ChEBI" id="CHEBI:18420"/>
        <label>1</label>
    </ligand>
</feature>
<feature type="binding site" evidence="8">
    <location>
        <position position="135"/>
    </location>
    <ligand>
        <name>Mg(2+)</name>
        <dbReference type="ChEBI" id="CHEBI:18420"/>
        <label>1</label>
    </ligand>
</feature>
<dbReference type="NCBIfam" id="TIGR00633">
    <property type="entry name" value="xth"/>
    <property type="match status" value="1"/>
</dbReference>
<dbReference type="GO" id="GO:0006284">
    <property type="term" value="P:base-excision repair"/>
    <property type="evidence" value="ECO:0007669"/>
    <property type="project" value="TreeGrafter"/>
</dbReference>
<dbReference type="GO" id="GO:0008311">
    <property type="term" value="F:double-stranded DNA 3'-5' DNA exonuclease activity"/>
    <property type="evidence" value="ECO:0007669"/>
    <property type="project" value="UniProtKB-EC"/>
</dbReference>
<sequence length="355" mass="39509">MSAVFRNLDKLMARPSRKVGTVKKPSTASCKKKTATKKSKAIASAKSNLPKLISGDVELASQPNTHDAGAKIPPYEWCKTYPGSVCSLVDSALKESGTWNMKIVSWNINGLRAWIKNGGLAYVTEEAPDVMGIQEIKCAGKDIPPAASAAGYIPYWYSAQKPGYSGTGLYSKVKPIKVTYGLGKPKHDNEGRIITAEYDQFFLLNAYVPNSGQGLVRLDYRTKEWNEELCSYIKALDGTKPVILIGDLNVSHQEIDLANPAGNHRSAGFTDEERQGFSEMLENCDMVDTYRHLYPDRSKAYTYWSARHNARKSNSGWRLDYFVVSRRFLPHVVDQEIRCGVLGSDHCPLVLYLKL</sequence>
<comment type="catalytic activity">
    <reaction evidence="1">
        <text>Exonucleolytic cleavage in the 3'- to 5'-direction to yield nucleoside 5'-phosphates.</text>
        <dbReference type="EC" id="3.1.11.2"/>
    </reaction>
</comment>
<keyword evidence="5" id="KW-0378">Hydrolase</keyword>
<feature type="binding site" evidence="8">
    <location>
        <position position="346"/>
    </location>
    <ligand>
        <name>Mg(2+)</name>
        <dbReference type="ChEBI" id="CHEBI:18420"/>
        <label>1</label>
    </ligand>
</feature>
<dbReference type="PROSITE" id="PS00728">
    <property type="entry name" value="AP_NUCLEASE_F1_3"/>
    <property type="match status" value="1"/>
</dbReference>
<evidence type="ECO:0000256" key="2">
    <source>
        <dbReference type="ARBA" id="ARBA00001936"/>
    </source>
</evidence>
<dbReference type="PANTHER" id="PTHR22748:SF6">
    <property type="entry name" value="DNA-(APURINIC OR APYRIMIDINIC SITE) ENDONUCLEASE"/>
    <property type="match status" value="1"/>
</dbReference>
<evidence type="ECO:0000256" key="6">
    <source>
        <dbReference type="ARBA" id="ARBA00022842"/>
    </source>
</evidence>
<keyword evidence="4 8" id="KW-0479">Metal-binding</keyword>
<dbReference type="CDD" id="cd09087">
    <property type="entry name" value="Ape1-like_AP-endo"/>
    <property type="match status" value="1"/>
</dbReference>
<dbReference type="PROSITE" id="PS00726">
    <property type="entry name" value="AP_NUCLEASE_F1_1"/>
    <property type="match status" value="1"/>
</dbReference>
<dbReference type="PANTHER" id="PTHR22748">
    <property type="entry name" value="AP ENDONUCLEASE"/>
    <property type="match status" value="1"/>
</dbReference>
<dbReference type="Gene3D" id="3.60.10.10">
    <property type="entry name" value="Endonuclease/exonuclease/phosphatase"/>
    <property type="match status" value="1"/>
</dbReference>
<protein>
    <recommendedName>
        <fullName evidence="10">DNA-(apurinic or apyrimidinic site) endonuclease</fullName>
        <ecNumber evidence="10">3.1.-.-</ecNumber>
    </recommendedName>
</protein>
<dbReference type="SUPFAM" id="SSF56219">
    <property type="entry name" value="DNase I-like"/>
    <property type="match status" value="1"/>
</dbReference>
<dbReference type="GO" id="GO:0003677">
    <property type="term" value="F:DNA binding"/>
    <property type="evidence" value="ECO:0007669"/>
    <property type="project" value="InterPro"/>
</dbReference>
<feature type="active site" evidence="7">
    <location>
        <position position="207"/>
    </location>
</feature>
<dbReference type="InterPro" id="IPR020847">
    <property type="entry name" value="AP_endonuclease_F1_BS"/>
</dbReference>
<feature type="domain" description="Endonuclease/exonuclease/phosphatase" evidence="11">
    <location>
        <begin position="104"/>
        <end position="346"/>
    </location>
</feature>
<dbReference type="InterPro" id="IPR005135">
    <property type="entry name" value="Endo/exonuclease/phosphatase"/>
</dbReference>
<dbReference type="InterPro" id="IPR036691">
    <property type="entry name" value="Endo/exonu/phosph_ase_sf"/>
</dbReference>
<evidence type="ECO:0000256" key="4">
    <source>
        <dbReference type="ARBA" id="ARBA00022723"/>
    </source>
</evidence>
<dbReference type="GO" id="GO:0005634">
    <property type="term" value="C:nucleus"/>
    <property type="evidence" value="ECO:0007669"/>
    <property type="project" value="TreeGrafter"/>
</dbReference>
<accession>A0A5K3ENB7</accession>
<name>A0A5K3ENB7_MESCO</name>
<feature type="site" description="Important for catalytic activity" evidence="9">
    <location>
        <position position="320"/>
    </location>
</feature>
<keyword evidence="8" id="KW-0464">Manganese</keyword>
<dbReference type="InterPro" id="IPR004808">
    <property type="entry name" value="AP_endonuc_1"/>
</dbReference>
<comment type="cofactor">
    <cofactor evidence="2">
        <name>Mn(2+)</name>
        <dbReference type="ChEBI" id="CHEBI:29035"/>
    </cofactor>
</comment>
<evidence type="ECO:0000256" key="3">
    <source>
        <dbReference type="ARBA" id="ARBA00007092"/>
    </source>
</evidence>
<dbReference type="InterPro" id="IPR020848">
    <property type="entry name" value="AP_endonuclease_F1_CS"/>
</dbReference>
<feature type="binding site" evidence="8">
    <location>
        <position position="247"/>
    </location>
    <ligand>
        <name>Mg(2+)</name>
        <dbReference type="ChEBI" id="CHEBI:18420"/>
        <label>1</label>
    </ligand>
</feature>
<dbReference type="Pfam" id="PF03372">
    <property type="entry name" value="Exo_endo_phos"/>
    <property type="match status" value="1"/>
</dbReference>
<dbReference type="GO" id="GO:0046872">
    <property type="term" value="F:metal ion binding"/>
    <property type="evidence" value="ECO:0007669"/>
    <property type="project" value="UniProtKB-KW"/>
</dbReference>
<evidence type="ECO:0000256" key="5">
    <source>
        <dbReference type="ARBA" id="ARBA00022801"/>
    </source>
</evidence>
<evidence type="ECO:0000256" key="10">
    <source>
        <dbReference type="RuleBase" id="RU362131"/>
    </source>
</evidence>
<dbReference type="PROSITE" id="PS00727">
    <property type="entry name" value="AP_NUCLEASE_F1_2"/>
    <property type="match status" value="1"/>
</dbReference>
<evidence type="ECO:0000256" key="9">
    <source>
        <dbReference type="PIRSR" id="PIRSR604808-3"/>
    </source>
</evidence>
<evidence type="ECO:0000259" key="11">
    <source>
        <dbReference type="Pfam" id="PF03372"/>
    </source>
</evidence>
<dbReference type="GO" id="GO:0003906">
    <property type="term" value="F:DNA-(apurinic or apyrimidinic site) endonuclease activity"/>
    <property type="evidence" value="ECO:0007669"/>
    <property type="project" value="TreeGrafter"/>
</dbReference>
<keyword evidence="10" id="KW-0227">DNA damage</keyword>
<proteinExistence type="inferred from homology"/>
<feature type="active site" description="Proton acceptor" evidence="7">
    <location>
        <position position="346"/>
    </location>
</feature>
<evidence type="ECO:0000313" key="12">
    <source>
        <dbReference type="WBParaSite" id="MCU_001883-RA"/>
    </source>
</evidence>
<dbReference type="WBParaSite" id="MCU_001883-RA">
    <property type="protein sequence ID" value="MCU_001883-RA"/>
    <property type="gene ID" value="MCU_001883"/>
</dbReference>
<dbReference type="EC" id="3.1.-.-" evidence="10"/>
<dbReference type="AlphaFoldDB" id="A0A5K3ENB7"/>
<feature type="active site" description="Proton donor/acceptor" evidence="7">
    <location>
        <position position="247"/>
    </location>
</feature>
<dbReference type="PROSITE" id="PS51435">
    <property type="entry name" value="AP_NUCLEASE_F1_4"/>
    <property type="match status" value="1"/>
</dbReference>
<organism evidence="12">
    <name type="scientific">Mesocestoides corti</name>
    <name type="common">Flatworm</name>
    <dbReference type="NCBI Taxonomy" id="53468"/>
    <lineage>
        <taxon>Eukaryota</taxon>
        <taxon>Metazoa</taxon>
        <taxon>Spiralia</taxon>
        <taxon>Lophotrochozoa</taxon>
        <taxon>Platyhelminthes</taxon>
        <taxon>Cestoda</taxon>
        <taxon>Eucestoda</taxon>
        <taxon>Cyclophyllidea</taxon>
        <taxon>Mesocestoididae</taxon>
        <taxon>Mesocestoides</taxon>
    </lineage>
</organism>
<comment type="cofactor">
    <cofactor evidence="8 10">
        <name>Mg(2+)</name>
        <dbReference type="ChEBI" id="CHEBI:18420"/>
    </cofactor>
    <cofactor evidence="8 10">
        <name>Mn(2+)</name>
        <dbReference type="ChEBI" id="CHEBI:29035"/>
    </cofactor>
    <text evidence="8 10">Probably binds two magnesium or manganese ions per subunit.</text>
</comment>
<comment type="similarity">
    <text evidence="3 10">Belongs to the DNA repair enzymes AP/ExoA family.</text>
</comment>
<dbReference type="GO" id="GO:0008081">
    <property type="term" value="F:phosphoric diester hydrolase activity"/>
    <property type="evidence" value="ECO:0007669"/>
    <property type="project" value="TreeGrafter"/>
</dbReference>
<feature type="binding site" evidence="8">
    <location>
        <position position="345"/>
    </location>
    <ligand>
        <name>Mg(2+)</name>
        <dbReference type="ChEBI" id="CHEBI:18420"/>
        <label>1</label>
    </ligand>
</feature>
<evidence type="ECO:0000256" key="1">
    <source>
        <dbReference type="ARBA" id="ARBA00000493"/>
    </source>
</evidence>